<keyword evidence="2" id="KW-1185">Reference proteome</keyword>
<name>A0ABW7EY90_9BURK</name>
<dbReference type="InterPro" id="IPR036866">
    <property type="entry name" value="RibonucZ/Hydroxyglut_hydro"/>
</dbReference>
<comment type="caution">
    <text evidence="1">The sequence shown here is derived from an EMBL/GenBank/DDBJ whole genome shotgun (WGS) entry which is preliminary data.</text>
</comment>
<reference evidence="1 2" key="1">
    <citation type="submission" date="2024-08" db="EMBL/GenBank/DDBJ databases">
        <authorList>
            <person name="Lu H."/>
        </authorList>
    </citation>
    <scope>NUCLEOTIDE SEQUENCE [LARGE SCALE GENOMIC DNA]</scope>
    <source>
        <strain evidence="1 2">LYH14W</strain>
    </source>
</reference>
<dbReference type="Proteomes" id="UP001606210">
    <property type="component" value="Unassembled WGS sequence"/>
</dbReference>
<sequence length="492" mass="52882">MPATKKPAASTFTAPRSPKAYRARVRMYRHGLGDCFLLTLPRKGAAPFNMLIDCGALARDKAFMTRVVEHIRGSVLHAAGRRRPASGKALLDVVVGTHEHKDHISGFNQARAVFNDGFDFGAVWLPWTENLSEPAIRKIKETRRKARATLLQVVGANPAAAPAALAGLGELLAFSADDDSVGDHTVAQAMDYLKQRGKDAGDLRFLKPGGTPFELNGVDGVRVYVLGPPLDPLMLKTSAVTEKMKREHTIFHLGATGDLGLETLAAAFANSGDDAARKCRPFADEHCIPRRLPGGADNPFFHTFMGGVAAAYDDPQAAWRRVDEDWLGAFGQLGLDLDNDTNNTSLVLAFEFVDTAEVLLFVADAQVGSWLSWADLSFELPGNGSPVPAHDLLRRTVFYKVGHHCSHNATLDTGGLALMTSDQLTAFIALDKATAAKQGAKGWAMPAPALFKALGRSAQQRVVISDAEEPLTAAADAAGVRATSVFVDYFLK</sequence>
<accession>A0ABW7EY90</accession>
<protein>
    <recommendedName>
        <fullName evidence="3">MBL fold metallo-hydrolase</fullName>
    </recommendedName>
</protein>
<proteinExistence type="predicted"/>
<dbReference type="RefSeq" id="WP_394476692.1">
    <property type="nucleotide sequence ID" value="NZ_JBIGHV010000002.1"/>
</dbReference>
<dbReference type="SUPFAM" id="SSF56281">
    <property type="entry name" value="Metallo-hydrolase/oxidoreductase"/>
    <property type="match status" value="1"/>
</dbReference>
<evidence type="ECO:0000313" key="1">
    <source>
        <dbReference type="EMBL" id="MFG6429336.1"/>
    </source>
</evidence>
<dbReference type="EMBL" id="JBIGHV010000002">
    <property type="protein sequence ID" value="MFG6429336.1"/>
    <property type="molecule type" value="Genomic_DNA"/>
</dbReference>
<evidence type="ECO:0000313" key="2">
    <source>
        <dbReference type="Proteomes" id="UP001606210"/>
    </source>
</evidence>
<organism evidence="1 2">
    <name type="scientific">Pelomonas parva</name>
    <dbReference type="NCBI Taxonomy" id="3299032"/>
    <lineage>
        <taxon>Bacteria</taxon>
        <taxon>Pseudomonadati</taxon>
        <taxon>Pseudomonadota</taxon>
        <taxon>Betaproteobacteria</taxon>
        <taxon>Burkholderiales</taxon>
        <taxon>Sphaerotilaceae</taxon>
        <taxon>Roseateles</taxon>
    </lineage>
</organism>
<dbReference type="Gene3D" id="3.60.15.10">
    <property type="entry name" value="Ribonuclease Z/Hydroxyacylglutathione hydrolase-like"/>
    <property type="match status" value="1"/>
</dbReference>
<evidence type="ECO:0008006" key="3">
    <source>
        <dbReference type="Google" id="ProtNLM"/>
    </source>
</evidence>
<gene>
    <name evidence="1" type="ORF">ACG00Y_05400</name>
</gene>